<evidence type="ECO:0000313" key="2">
    <source>
        <dbReference type="EMBL" id="ACU57828.1"/>
    </source>
</evidence>
<keyword evidence="1" id="KW-1133">Transmembrane helix</keyword>
<dbReference type="AlphaFoldDB" id="A0A979GMZ2"/>
<keyword evidence="1" id="KW-0812">Transmembrane</keyword>
<proteinExistence type="predicted"/>
<feature type="transmembrane region" description="Helical" evidence="1">
    <location>
        <begin position="37"/>
        <end position="63"/>
    </location>
</feature>
<gene>
    <name evidence="2" type="ordered locus">Cpin_0329</name>
</gene>
<dbReference type="EMBL" id="CP001699">
    <property type="protein sequence ID" value="ACU57828.1"/>
    <property type="molecule type" value="Genomic_DNA"/>
</dbReference>
<keyword evidence="1" id="KW-0472">Membrane</keyword>
<accession>A0A979GMZ2</accession>
<reference evidence="3" key="1">
    <citation type="submission" date="2009-08" db="EMBL/GenBank/DDBJ databases">
        <title>The complete genome of Chitinophaga pinensis DSM 2588.</title>
        <authorList>
            <consortium name="US DOE Joint Genome Institute (JGI-PGF)"/>
            <person name="Lucas S."/>
            <person name="Copeland A."/>
            <person name="Lapidus A."/>
            <person name="Glavina del Rio T."/>
            <person name="Dalin E."/>
            <person name="Tice H."/>
            <person name="Bruce D."/>
            <person name="Goodwin L."/>
            <person name="Pitluck S."/>
            <person name="Kyrpides N."/>
            <person name="Mavromatis K."/>
            <person name="Ivanova N."/>
            <person name="Mikhailova N."/>
            <person name="Sims D."/>
            <person name="Meinche L."/>
            <person name="Brettin T."/>
            <person name="Detter J.C."/>
            <person name="Han C."/>
            <person name="Larimer F."/>
            <person name="Land M."/>
            <person name="Hauser L."/>
            <person name="Markowitz V."/>
            <person name="Cheng J.-F."/>
            <person name="Hugenholtz P."/>
            <person name="Woyke T."/>
            <person name="Wu D."/>
            <person name="Spring S."/>
            <person name="Klenk H.-P."/>
            <person name="Eisen J.A."/>
        </authorList>
    </citation>
    <scope>NUCLEOTIDE SEQUENCE [LARGE SCALE GENOMIC DNA]</scope>
    <source>
        <strain evidence="3">ATCC 43595 / DSM 2588 / LMG 13176 / NBRC 15968 / NCIMB 11800 / UQM 2034</strain>
    </source>
</reference>
<feature type="transmembrane region" description="Helical" evidence="1">
    <location>
        <begin position="148"/>
        <end position="169"/>
    </location>
</feature>
<organism evidence="2 3">
    <name type="scientific">Chitinophaga pinensis (strain ATCC 43595 / DSM 2588 / LMG 13176 / NBRC 15968 / NCIMB 11800 / UQM 2034)</name>
    <dbReference type="NCBI Taxonomy" id="485918"/>
    <lineage>
        <taxon>Bacteria</taxon>
        <taxon>Pseudomonadati</taxon>
        <taxon>Bacteroidota</taxon>
        <taxon>Chitinophagia</taxon>
        <taxon>Chitinophagales</taxon>
        <taxon>Chitinophagaceae</taxon>
        <taxon>Chitinophaga</taxon>
    </lineage>
</organism>
<feature type="transmembrane region" description="Helical" evidence="1">
    <location>
        <begin position="112"/>
        <end position="136"/>
    </location>
</feature>
<name>A0A979GMZ2_CHIPD</name>
<evidence type="ECO:0000313" key="3">
    <source>
        <dbReference type="Proteomes" id="UP000002215"/>
    </source>
</evidence>
<evidence type="ECO:0000256" key="1">
    <source>
        <dbReference type="SAM" id="Phobius"/>
    </source>
</evidence>
<protein>
    <submittedName>
        <fullName evidence="2">Uncharacterized protein</fullName>
    </submittedName>
</protein>
<dbReference type="KEGG" id="cpi:Cpin_0329"/>
<reference evidence="2 3" key="2">
    <citation type="journal article" date="2010" name="Stand. Genomic Sci.">
        <title>Complete genome sequence of Chitinophaga pinensis type strain (UQM 2034).</title>
        <authorList>
            <person name="Glavina Del Rio T."/>
            <person name="Abt B."/>
            <person name="Spring S."/>
            <person name="Lapidus A."/>
            <person name="Nolan M."/>
            <person name="Tice H."/>
            <person name="Copeland A."/>
            <person name="Cheng J.F."/>
            <person name="Chen F."/>
            <person name="Bruce D."/>
            <person name="Goodwin L."/>
            <person name="Pitluck S."/>
            <person name="Ivanova N."/>
            <person name="Mavromatis K."/>
            <person name="Mikhailova N."/>
            <person name="Pati A."/>
            <person name="Chen A."/>
            <person name="Palaniappan K."/>
            <person name="Land M."/>
            <person name="Hauser L."/>
            <person name="Chang Y.J."/>
            <person name="Jeffries C.D."/>
            <person name="Chain P."/>
            <person name="Saunders E."/>
            <person name="Detter J.C."/>
            <person name="Brettin T."/>
            <person name="Rohde M."/>
            <person name="Goker M."/>
            <person name="Bristow J."/>
            <person name="Eisen J.A."/>
            <person name="Markowitz V."/>
            <person name="Hugenholtz P."/>
            <person name="Kyrpides N.C."/>
            <person name="Klenk H.P."/>
            <person name="Lucas S."/>
        </authorList>
    </citation>
    <scope>NUCLEOTIDE SEQUENCE [LARGE SCALE GENOMIC DNA]</scope>
    <source>
        <strain evidence="3">ATCC 43595 / DSM 2588 / LMG 13176 / NBRC 15968 / NCIMB 11800 / UQM 2034</strain>
    </source>
</reference>
<feature type="transmembrane region" description="Helical" evidence="1">
    <location>
        <begin position="69"/>
        <end position="91"/>
    </location>
</feature>
<sequence>MWAAYDKKLEKSLTLNQRLITEIQTQKARTALRPLKAIKIVAVILGIIWSLFLSALVVLAIMYMTPYSLFFIISAMAVIIITVTAIVVYIRQVALIQQIDNDNNVLDTQKKLVRLQLSTISIVRILMLSAPFYTTFYFNKGMFENGTIGLWVFQLTITFLFSALVIWFYQNAKIENADKRWFKIIFGSSEWIALTKAQHFLHEIEAYEKE</sequence>
<dbReference type="Proteomes" id="UP000002215">
    <property type="component" value="Chromosome"/>
</dbReference>